<protein>
    <submittedName>
        <fullName evidence="2">Uncharacterized protein</fullName>
    </submittedName>
</protein>
<evidence type="ECO:0000256" key="1">
    <source>
        <dbReference type="SAM" id="MobiDB-lite"/>
    </source>
</evidence>
<proteinExistence type="predicted"/>
<evidence type="ECO:0000313" key="2">
    <source>
        <dbReference type="EMBL" id="AMF98496.1"/>
    </source>
</evidence>
<dbReference type="Proteomes" id="UP000067422">
    <property type="component" value="Chromosome 1"/>
</dbReference>
<name>A0ABN4L273_VIBHA</name>
<accession>A0ABN4L273</accession>
<gene>
    <name evidence="2" type="ORF">AL538_12590</name>
</gene>
<feature type="region of interest" description="Disordered" evidence="1">
    <location>
        <begin position="41"/>
        <end position="60"/>
    </location>
</feature>
<organism evidence="2 3">
    <name type="scientific">Vibrio harveyi</name>
    <name type="common">Beneckea harveyi</name>
    <dbReference type="NCBI Taxonomy" id="669"/>
    <lineage>
        <taxon>Bacteria</taxon>
        <taxon>Pseudomonadati</taxon>
        <taxon>Pseudomonadota</taxon>
        <taxon>Gammaproteobacteria</taxon>
        <taxon>Vibrionales</taxon>
        <taxon>Vibrionaceae</taxon>
        <taxon>Vibrio</taxon>
    </lineage>
</organism>
<dbReference type="EMBL" id="CP014038">
    <property type="protein sequence ID" value="AMF98496.1"/>
    <property type="molecule type" value="Genomic_DNA"/>
</dbReference>
<sequence length="60" mass="7026">MSYDIDTERLQNEYEKQLEKQAKALAKEKNISFEEALQHLQDAQAHDESTGQFDDTEIPR</sequence>
<keyword evidence="3" id="KW-1185">Reference proteome</keyword>
<evidence type="ECO:0000313" key="3">
    <source>
        <dbReference type="Proteomes" id="UP000067422"/>
    </source>
</evidence>
<dbReference type="RefSeq" id="WP_061065619.1">
    <property type="nucleotide sequence ID" value="NZ_CP014038.2"/>
</dbReference>
<reference evidence="2" key="1">
    <citation type="submission" date="2018-01" db="EMBL/GenBank/DDBJ databases">
        <title>FDA dAtabase for Regulatory Grade micrObial Sequences (FDA-ARGOS): Supporting development and validation of Infectious Disease Dx tests.</title>
        <authorList>
            <person name="Hoffmann M."/>
            <person name="Allard M."/>
            <person name="Evans P."/>
            <person name="Brown E."/>
            <person name="Tallon L."/>
            <person name="Sadzewicz L."/>
            <person name="Sengamalay N."/>
            <person name="Ott S."/>
            <person name="Godinez A."/>
            <person name="Nagaraj S."/>
            <person name="Vyas G."/>
            <person name="Aluvathingal J."/>
            <person name="Nadendla S."/>
            <person name="Geyer C."/>
            <person name="Sichtig H."/>
        </authorList>
    </citation>
    <scope>NUCLEOTIDE SEQUENCE</scope>
    <source>
        <strain evidence="2">FDAARGOS_107</strain>
    </source>
</reference>